<evidence type="ECO:0000256" key="4">
    <source>
        <dbReference type="ARBA" id="ARBA00022695"/>
    </source>
</evidence>
<dbReference type="InterPro" id="IPR043502">
    <property type="entry name" value="DNA/RNA_pol_sf"/>
</dbReference>
<evidence type="ECO:0000313" key="10">
    <source>
        <dbReference type="Proteomes" id="UP000694844"/>
    </source>
</evidence>
<dbReference type="GO" id="GO:0000166">
    <property type="term" value="F:nucleotide binding"/>
    <property type="evidence" value="ECO:0007669"/>
    <property type="project" value="InterPro"/>
</dbReference>
<evidence type="ECO:0000313" key="11">
    <source>
        <dbReference type="RefSeq" id="XP_022295019.1"/>
    </source>
</evidence>
<comment type="catalytic activity">
    <reaction evidence="8">
        <text>DNA(n) + a 2'-deoxyribonucleoside 5'-triphosphate = DNA(n+1) + diphosphate</text>
        <dbReference type="Rhea" id="RHEA:22508"/>
        <dbReference type="Rhea" id="RHEA-COMP:17339"/>
        <dbReference type="Rhea" id="RHEA-COMP:17340"/>
        <dbReference type="ChEBI" id="CHEBI:33019"/>
        <dbReference type="ChEBI" id="CHEBI:61560"/>
        <dbReference type="ChEBI" id="CHEBI:173112"/>
        <dbReference type="EC" id="2.7.7.7"/>
    </reaction>
</comment>
<dbReference type="Gene3D" id="3.90.1600.10">
    <property type="entry name" value="Palm domain of DNA polymerase"/>
    <property type="match status" value="1"/>
</dbReference>
<dbReference type="Gene3D" id="3.40.960.10">
    <property type="entry name" value="VSR Endonuclease"/>
    <property type="match status" value="1"/>
</dbReference>
<protein>
    <recommendedName>
        <fullName evidence="2">DNA-directed DNA polymerase</fullName>
        <ecNumber evidence="2">2.7.7.7</ecNumber>
    </recommendedName>
</protein>
<dbReference type="GeneID" id="111105138"/>
<evidence type="ECO:0000256" key="7">
    <source>
        <dbReference type="ARBA" id="ARBA00023125"/>
    </source>
</evidence>
<dbReference type="Pfam" id="PF03175">
    <property type="entry name" value="DNA_pol_B_2"/>
    <property type="match status" value="2"/>
</dbReference>
<dbReference type="InterPro" id="IPR023211">
    <property type="entry name" value="DNA_pol_palm_dom_sf"/>
</dbReference>
<dbReference type="SUPFAM" id="SSF53098">
    <property type="entry name" value="Ribonuclease H-like"/>
    <property type="match status" value="1"/>
</dbReference>
<dbReference type="RefSeq" id="XP_022295019.1">
    <property type="nucleotide sequence ID" value="XM_022439311.1"/>
</dbReference>
<dbReference type="GO" id="GO:0003887">
    <property type="term" value="F:DNA-directed DNA polymerase activity"/>
    <property type="evidence" value="ECO:0007669"/>
    <property type="project" value="UniProtKB-KW"/>
</dbReference>
<feature type="domain" description="DNA-directed DNA polymerase family B mitochondria/virus" evidence="9">
    <location>
        <begin position="876"/>
        <end position="1149"/>
    </location>
</feature>
<dbReference type="SUPFAM" id="SSF56672">
    <property type="entry name" value="DNA/RNA polymerases"/>
    <property type="match status" value="1"/>
</dbReference>
<dbReference type="PANTHER" id="PTHR33568">
    <property type="entry name" value="DNA POLYMERASE"/>
    <property type="match status" value="1"/>
</dbReference>
<dbReference type="Gene3D" id="1.10.287.690">
    <property type="entry name" value="Helix hairpin bin"/>
    <property type="match status" value="1"/>
</dbReference>
<evidence type="ECO:0000256" key="8">
    <source>
        <dbReference type="ARBA" id="ARBA00049244"/>
    </source>
</evidence>
<reference evidence="11" key="1">
    <citation type="submission" date="2025-08" db="UniProtKB">
        <authorList>
            <consortium name="RefSeq"/>
        </authorList>
    </citation>
    <scope>IDENTIFICATION</scope>
    <source>
        <tissue evidence="11">Whole sample</tissue>
    </source>
</reference>
<dbReference type="GO" id="GO:0003677">
    <property type="term" value="F:DNA binding"/>
    <property type="evidence" value="ECO:0007669"/>
    <property type="project" value="UniProtKB-KW"/>
</dbReference>
<keyword evidence="6" id="KW-0239">DNA-directed DNA polymerase</keyword>
<dbReference type="InterPro" id="IPR036397">
    <property type="entry name" value="RNaseH_sf"/>
</dbReference>
<keyword evidence="5" id="KW-0235">DNA replication</keyword>
<keyword evidence="7" id="KW-0238">DNA-binding</keyword>
<feature type="domain" description="DNA-directed DNA polymerase family B mitochondria/virus" evidence="9">
    <location>
        <begin position="550"/>
        <end position="732"/>
    </location>
</feature>
<accession>A0A8B8AXJ7</accession>
<keyword evidence="4" id="KW-0548">Nucleotidyltransferase</keyword>
<dbReference type="GO" id="GO:0006260">
    <property type="term" value="P:DNA replication"/>
    <property type="evidence" value="ECO:0007669"/>
    <property type="project" value="UniProtKB-KW"/>
</dbReference>
<sequence>MPSARKILLETRRKLLEYKRNRIQKENVKRLKHLKSAVNNRRRLDLFENPEDYYNIRLDRERHSRKFKVKQNVYKVNVKPLPFHDQSEGVRQLVERILKDVKNRMHARPDDYLRLNLRHPSLQSDIWFEFTQSQNLNEDVVMNKVEAVQQSKKDFTLTDGAAELEMFHVHYPQGSGGNQMKHLQVNKKIFKSGKQSIVRIMNEDSICLARAIVVARVHAQRPSGDSADFPAWKKRWERIKRRDILSPQQRDQAVNLMELSDCPLDRPCGPREWDKLQDALLPQFRLKVYEFKKGTPRLELLPLYKGKGDGICLNVLLDQGHYDTIVSMPGVLGYQYYCDHCDVGYSHIEDHRTICPHRCSFCLANTPCTPDGTSIQCSKCEGVFKSMDCYRRHLKAYSQLTDVTVCDLMGRCEHCNVWMSQKLLKRHKCRGQKHCKICKRQVDEDHKCYVQTKPRHKNDVKDKKKPLQLYIYFDFECSQENGIHIPNLCVVHRVCQHCDHLPVDEICKRCETFGPRRHIFRGGETLKEFMEWLFQVSPNPQGQASCLLHKDAIVIAHNFKGYDGQFILNYLVHKVCVTPTVIMNGSKILSMQALDLKFIDSYNYLPFALAKMPSAFGLKELKKGYFPHFFNTEANQEYVGPYPPACYYNPDDMTSEARAKFYEWYDQQKGIFDFQREFLAYCISDVDILQRCCAQFRKTIKALVKVEPFEEAITFASTANLAYRRGFMPDDSIAIIPNLGYHPARQFSLKGLQWLSWVGRGRSIQHAGNGGEVRVGNFTVDGYDESARTVYEFYGCYWHGCPVCYPDLVTETHPHQTRCTYQSLYERTLIRENSLKEQGYIIVSMWEHEFDKHFEKHISFNEFVKELDFQAPLNPRDALYGGRTNATRLYCCEGDMRYVDVCSLYPYVLKYKPFPLGHPEVITKDFQDLENYFGLVHCCVLPPRGLFHPVLPYRTGGKLLFPLCRTCAEERPTDPQYRCHHQQKQRCFTGTWVTSEIEKALECGYQVKKIYEVWHFPRQSVDLFRRYIDTFLKIKQEASGFPPECESEVQKQDYVEEIFRREKIVLDSASIEKNPVRRTIAKLFLNCLWGKFAQRLQLPKTKYLSEQEELNKMLVDSTISLKAMEILNNPDQPGSDMILVNYEDKHEFIEECPFGNVVLAAFTTAHARLHLYETLQPLGSRVLYFDTDSIIYQHQEGLFNPTIVNSLGGWTDELDGDHIVKFMSGGPKNYAFETAKGSAVQKVKGITLNYRASQIVTLEALEKMIHREIQDLTVHYPYKIHRNSRHELHTKPLAKTYQIVYDKRQIVGQYSTLPFGY</sequence>
<evidence type="ECO:0000256" key="5">
    <source>
        <dbReference type="ARBA" id="ARBA00022705"/>
    </source>
</evidence>
<dbReference type="EC" id="2.7.7.7" evidence="2"/>
<dbReference type="OrthoDB" id="6150532at2759"/>
<dbReference type="KEGG" id="cvn:111105138"/>
<gene>
    <name evidence="11" type="primary">LOC111105138</name>
</gene>
<proteinExistence type="inferred from homology"/>
<dbReference type="Gene3D" id="3.30.420.10">
    <property type="entry name" value="Ribonuclease H-like superfamily/Ribonuclease H"/>
    <property type="match status" value="1"/>
</dbReference>
<comment type="similarity">
    <text evidence="1">Belongs to the DNA polymerase type-B family.</text>
</comment>
<organism evidence="10 11">
    <name type="scientific">Crassostrea virginica</name>
    <name type="common">Eastern oyster</name>
    <dbReference type="NCBI Taxonomy" id="6565"/>
    <lineage>
        <taxon>Eukaryota</taxon>
        <taxon>Metazoa</taxon>
        <taxon>Spiralia</taxon>
        <taxon>Lophotrochozoa</taxon>
        <taxon>Mollusca</taxon>
        <taxon>Bivalvia</taxon>
        <taxon>Autobranchia</taxon>
        <taxon>Pteriomorphia</taxon>
        <taxon>Ostreida</taxon>
        <taxon>Ostreoidea</taxon>
        <taxon>Ostreidae</taxon>
        <taxon>Crassostrea</taxon>
    </lineage>
</organism>
<evidence type="ECO:0000256" key="2">
    <source>
        <dbReference type="ARBA" id="ARBA00012417"/>
    </source>
</evidence>
<dbReference type="Proteomes" id="UP000694844">
    <property type="component" value="Chromosome 7"/>
</dbReference>
<keyword evidence="3" id="KW-0808">Transferase</keyword>
<evidence type="ECO:0000256" key="6">
    <source>
        <dbReference type="ARBA" id="ARBA00022932"/>
    </source>
</evidence>
<name>A0A8B8AXJ7_CRAVI</name>
<dbReference type="PANTHER" id="PTHR33568:SF3">
    <property type="entry name" value="DNA-DIRECTED DNA POLYMERASE"/>
    <property type="match status" value="1"/>
</dbReference>
<evidence type="ECO:0000259" key="9">
    <source>
        <dbReference type="Pfam" id="PF03175"/>
    </source>
</evidence>
<evidence type="ECO:0000256" key="1">
    <source>
        <dbReference type="ARBA" id="ARBA00005755"/>
    </source>
</evidence>
<keyword evidence="10" id="KW-1185">Reference proteome</keyword>
<evidence type="ECO:0000256" key="3">
    <source>
        <dbReference type="ARBA" id="ARBA00022679"/>
    </source>
</evidence>
<dbReference type="InterPro" id="IPR004868">
    <property type="entry name" value="DNA-dir_DNA_pol_B_mt/vir"/>
</dbReference>
<dbReference type="InterPro" id="IPR012337">
    <property type="entry name" value="RNaseH-like_sf"/>
</dbReference>